<accession>A0AAV0X517</accession>
<protein>
    <recommendedName>
        <fullName evidence="4">Vesicular, overexpressed in cancer, prosurvival protein 1</fullName>
    </recommendedName>
</protein>
<gene>
    <name evidence="2" type="ORF">MEUPH1_LOCUS17818</name>
</gene>
<evidence type="ECO:0000313" key="2">
    <source>
        <dbReference type="EMBL" id="CAI6362781.1"/>
    </source>
</evidence>
<comment type="caution">
    <text evidence="2">The sequence shown here is derived from an EMBL/GenBank/DDBJ whole genome shotgun (WGS) entry which is preliminary data.</text>
</comment>
<keyword evidence="1" id="KW-0812">Transmembrane</keyword>
<proteinExistence type="predicted"/>
<name>A0AAV0X517_9HEMI</name>
<dbReference type="Proteomes" id="UP001160148">
    <property type="component" value="Unassembled WGS sequence"/>
</dbReference>
<feature type="transmembrane region" description="Helical" evidence="1">
    <location>
        <begin position="170"/>
        <end position="191"/>
    </location>
</feature>
<reference evidence="2 3" key="1">
    <citation type="submission" date="2023-01" db="EMBL/GenBank/DDBJ databases">
        <authorList>
            <person name="Whitehead M."/>
        </authorList>
    </citation>
    <scope>NUCLEOTIDE SEQUENCE [LARGE SCALE GENOMIC DNA]</scope>
</reference>
<dbReference type="AlphaFoldDB" id="A0AAV0X517"/>
<evidence type="ECO:0000256" key="1">
    <source>
        <dbReference type="SAM" id="Phobius"/>
    </source>
</evidence>
<keyword evidence="3" id="KW-1185">Reference proteome</keyword>
<organism evidence="2 3">
    <name type="scientific">Macrosiphum euphorbiae</name>
    <name type="common">potato aphid</name>
    <dbReference type="NCBI Taxonomy" id="13131"/>
    <lineage>
        <taxon>Eukaryota</taxon>
        <taxon>Metazoa</taxon>
        <taxon>Ecdysozoa</taxon>
        <taxon>Arthropoda</taxon>
        <taxon>Hexapoda</taxon>
        <taxon>Insecta</taxon>
        <taxon>Pterygota</taxon>
        <taxon>Neoptera</taxon>
        <taxon>Paraneoptera</taxon>
        <taxon>Hemiptera</taxon>
        <taxon>Sternorrhyncha</taxon>
        <taxon>Aphidomorpha</taxon>
        <taxon>Aphidoidea</taxon>
        <taxon>Aphididae</taxon>
        <taxon>Macrosiphini</taxon>
        <taxon>Macrosiphum</taxon>
    </lineage>
</organism>
<sequence length="245" mass="27181">MIIQYYTRACCNGRDAFRTIVPRRRAPVRIDLCGSEASRGWRTADWYACRREITRVAVVVLAVSRERRSALCLASDAAPHTASSRSRCRCRCFSCRRRLAGPVEMTASPPPKQQRAVTVATATAAFRLSLVVLLLLDVGTASASICKSGLCTREQYCCGDGKCCDNVYSLWYLCGGVAVMLFVVGSFCPVIRQCCCFRTPVIVKYVPVPTSPTKFKYSDREKCTRVDVTLPMPPRATTLDFTNCI</sequence>
<evidence type="ECO:0000313" key="3">
    <source>
        <dbReference type="Proteomes" id="UP001160148"/>
    </source>
</evidence>
<keyword evidence="1" id="KW-0472">Membrane</keyword>
<keyword evidence="1" id="KW-1133">Transmembrane helix</keyword>
<evidence type="ECO:0008006" key="4">
    <source>
        <dbReference type="Google" id="ProtNLM"/>
    </source>
</evidence>
<dbReference type="EMBL" id="CARXXK010000003">
    <property type="protein sequence ID" value="CAI6362781.1"/>
    <property type="molecule type" value="Genomic_DNA"/>
</dbReference>